<proteinExistence type="predicted"/>
<comment type="caution">
    <text evidence="1">The sequence shown here is derived from an EMBL/GenBank/DDBJ whole genome shotgun (WGS) entry which is preliminary data.</text>
</comment>
<gene>
    <name evidence="1" type="ORF">CLV25_11345</name>
</gene>
<dbReference type="AlphaFoldDB" id="A0A4V2RNP5"/>
<reference evidence="1 2" key="1">
    <citation type="submission" date="2019-03" db="EMBL/GenBank/DDBJ databases">
        <title>Genomic Encyclopedia of Archaeal and Bacterial Type Strains, Phase II (KMG-II): from individual species to whole genera.</title>
        <authorList>
            <person name="Goeker M."/>
        </authorList>
    </citation>
    <scope>NUCLEOTIDE SEQUENCE [LARGE SCALE GENOMIC DNA]</scope>
    <source>
        <strain evidence="1 2">RL-C</strain>
    </source>
</reference>
<dbReference type="EMBL" id="SLWB01000013">
    <property type="protein sequence ID" value="TCN64520.1"/>
    <property type="molecule type" value="Genomic_DNA"/>
</dbReference>
<sequence>MNDWLIFANNWSDFANNWLPNGVLSPLFIP</sequence>
<name>A0A4V2RNP5_9BACT</name>
<dbReference type="Proteomes" id="UP000294830">
    <property type="component" value="Unassembled WGS sequence"/>
</dbReference>
<keyword evidence="2" id="KW-1185">Reference proteome</keyword>
<accession>A0A4V2RNP5</accession>
<evidence type="ECO:0000313" key="2">
    <source>
        <dbReference type="Proteomes" id="UP000294830"/>
    </source>
</evidence>
<organism evidence="1 2">
    <name type="scientific">Acetobacteroides hydrogenigenes</name>
    <dbReference type="NCBI Taxonomy" id="979970"/>
    <lineage>
        <taxon>Bacteria</taxon>
        <taxon>Pseudomonadati</taxon>
        <taxon>Bacteroidota</taxon>
        <taxon>Bacteroidia</taxon>
        <taxon>Bacteroidales</taxon>
        <taxon>Rikenellaceae</taxon>
        <taxon>Acetobacteroides</taxon>
    </lineage>
</organism>
<protein>
    <submittedName>
        <fullName evidence="1">Uncharacterized protein</fullName>
    </submittedName>
</protein>
<evidence type="ECO:0000313" key="1">
    <source>
        <dbReference type="EMBL" id="TCN64520.1"/>
    </source>
</evidence>